<accession>A0A0J5UW44</accession>
<reference evidence="6" key="3">
    <citation type="submission" date="2016-01" db="EMBL/GenBank/DDBJ databases">
        <title>Whole genome sequencing of Bhargavaea cecembensis T14.</title>
        <authorList>
            <person name="Hong K.W."/>
        </authorList>
    </citation>
    <scope>NUCLEOTIDE SEQUENCE [LARGE SCALE GENOMIC DNA]</scope>
    <source>
        <strain evidence="6">M19</strain>
    </source>
</reference>
<protein>
    <submittedName>
        <fullName evidence="4">Sporulation protein YunB</fullName>
    </submittedName>
</protein>
<dbReference type="EMBL" id="LGUE01000001">
    <property type="protein sequence ID" value="KON91281.1"/>
    <property type="molecule type" value="Genomic_DNA"/>
</dbReference>
<keyword evidence="1" id="KW-1133">Transmembrane helix</keyword>
<reference evidence="5" key="1">
    <citation type="submission" date="2015-07" db="EMBL/GenBank/DDBJ databases">
        <title>Fjat-14235 jcm11544.</title>
        <authorList>
            <person name="Liu B."/>
            <person name="Wang J."/>
            <person name="Zhu Y."/>
            <person name="Liu G."/>
            <person name="Chen Q."/>
            <person name="Chen Z."/>
            <person name="Lan J."/>
            <person name="Che J."/>
            <person name="Ge C."/>
            <person name="Shi H."/>
            <person name="Pan Z."/>
            <person name="Liu X."/>
        </authorList>
    </citation>
    <scope>NUCLEOTIDE SEQUENCE [LARGE SCALE GENOMIC DNA]</scope>
    <source>
        <strain evidence="5">JCM 11544</strain>
    </source>
</reference>
<dbReference type="PIRSF" id="PIRSF021383">
    <property type="entry name" value="YunB"/>
    <property type="match status" value="1"/>
</dbReference>
<evidence type="ECO:0000313" key="7">
    <source>
        <dbReference type="Proteomes" id="UP000322997"/>
    </source>
</evidence>
<evidence type="ECO:0000313" key="3">
    <source>
        <dbReference type="EMBL" id="KZE45872.1"/>
    </source>
</evidence>
<evidence type="ECO:0000313" key="6">
    <source>
        <dbReference type="Proteomes" id="UP000076510"/>
    </source>
</evidence>
<dbReference type="EMBL" id="LQQY01000034">
    <property type="protein sequence ID" value="KZE45872.1"/>
    <property type="molecule type" value="Genomic_DNA"/>
</dbReference>
<feature type="transmembrane region" description="Helical" evidence="1">
    <location>
        <begin position="12"/>
        <end position="36"/>
    </location>
</feature>
<dbReference type="NCBIfam" id="TIGR02832">
    <property type="entry name" value="spo_yunB"/>
    <property type="match status" value="1"/>
</dbReference>
<name>A0A0J5UW44_9BACI</name>
<dbReference type="Pfam" id="PF09560">
    <property type="entry name" value="Spore_YunB"/>
    <property type="match status" value="1"/>
</dbReference>
<dbReference type="Proteomes" id="UP000322997">
    <property type="component" value="Unassembled WGS sequence"/>
</dbReference>
<evidence type="ECO:0000313" key="5">
    <source>
        <dbReference type="Proteomes" id="UP000037405"/>
    </source>
</evidence>
<reference evidence="2" key="2">
    <citation type="submission" date="2015-07" db="EMBL/GenBank/DDBJ databases">
        <title>MeaNS - Measles Nucleotide Surveillance Program.</title>
        <authorList>
            <person name="Tran T."/>
            <person name="Druce J."/>
        </authorList>
    </citation>
    <scope>NUCLEOTIDE SEQUENCE</scope>
    <source>
        <strain evidence="2">JCM 11544</strain>
    </source>
</reference>
<evidence type="ECO:0000256" key="1">
    <source>
        <dbReference type="SAM" id="Phobius"/>
    </source>
</evidence>
<comment type="caution">
    <text evidence="2">The sequence shown here is derived from an EMBL/GenBank/DDBJ whole genome shotgun (WGS) entry which is preliminary data.</text>
</comment>
<evidence type="ECO:0000313" key="4">
    <source>
        <dbReference type="EMBL" id="TYS56878.1"/>
    </source>
</evidence>
<proteinExistence type="predicted"/>
<keyword evidence="1" id="KW-0472">Membrane</keyword>
<keyword evidence="1" id="KW-0812">Transmembrane</keyword>
<dbReference type="RefSeq" id="WP_048006174.1">
    <property type="nucleotide sequence ID" value="NZ_BSED01000010.1"/>
</dbReference>
<dbReference type="AlphaFoldDB" id="A0A0J5UW44"/>
<dbReference type="EMBL" id="VTEQ01000001">
    <property type="protein sequence ID" value="TYS56878.1"/>
    <property type="molecule type" value="Genomic_DNA"/>
</dbReference>
<gene>
    <name evidence="4" type="primary">yunB</name>
    <name evidence="2" type="ORF">AF331_01735</name>
    <name evidence="3" type="ORF">AV649_06855</name>
    <name evidence="4" type="ORF">FZC83_04730</name>
</gene>
<organism evidence="2 5">
    <name type="scientific">Rossellomorea marisflavi</name>
    <dbReference type="NCBI Taxonomy" id="189381"/>
    <lineage>
        <taxon>Bacteria</taxon>
        <taxon>Bacillati</taxon>
        <taxon>Bacillota</taxon>
        <taxon>Bacilli</taxon>
        <taxon>Bacillales</taxon>
        <taxon>Bacillaceae</taxon>
        <taxon>Rossellomorea</taxon>
    </lineage>
</organism>
<dbReference type="OrthoDB" id="1649278at2"/>
<dbReference type="GeneID" id="89535391"/>
<dbReference type="PATRIC" id="fig|189381.10.peg.3190"/>
<evidence type="ECO:0000313" key="2">
    <source>
        <dbReference type="EMBL" id="KON91281.1"/>
    </source>
</evidence>
<dbReference type="STRING" id="189381.GCA_900166615_03961"/>
<keyword evidence="5" id="KW-1185">Reference proteome</keyword>
<reference evidence="4 7" key="5">
    <citation type="submission" date="2019-08" db="EMBL/GenBank/DDBJ databases">
        <title>Bacillus genomes from the desert of Cuatro Cienegas, Coahuila.</title>
        <authorList>
            <person name="Olmedo-Alvarez G."/>
        </authorList>
    </citation>
    <scope>NUCLEOTIDE SEQUENCE [LARGE SCALE GENOMIC DNA]</scope>
    <source>
        <strain evidence="4 7">CH108_3D</strain>
    </source>
</reference>
<dbReference type="Proteomes" id="UP000037405">
    <property type="component" value="Unassembled WGS sequence"/>
</dbReference>
<dbReference type="Proteomes" id="UP000076510">
    <property type="component" value="Unassembled WGS sequence"/>
</dbReference>
<sequence>MFKKRRPKRSPLPARHVFIISFIVFVLMTVQSLYMINRGIEPALMEIAETTTRQFAAQAINDSISKNISEEVDINQLIVKHETGGEPSYSFDPGIYNKLIAESTERVQQYLDYVEKGDLEKLEAFTSETEIDFEKSKDAKGIVYYVPLGLAANNTLLANMGPQIPIQFMIIGDVQSNVETQTNVVGINNTYLEVYINISVEMNVIIPRRTKTIKVANKVKIGDLFIPGKVPDFYSGNGSGSSPAIQLPKKSE</sequence>
<dbReference type="InterPro" id="IPR014197">
    <property type="entry name" value="Sporulation_prot_YunB"/>
</dbReference>
<reference evidence="3" key="4">
    <citation type="submission" date="2016-01" db="EMBL/GenBank/DDBJ databases">
        <authorList>
            <person name="McClelland M."/>
            <person name="Jain A."/>
            <person name="Saraogi P."/>
            <person name="Mendelson R."/>
            <person name="Westerman R."/>
            <person name="SanMiguel P."/>
            <person name="Csonka L."/>
        </authorList>
    </citation>
    <scope>NUCLEOTIDE SEQUENCE</scope>
    <source>
        <strain evidence="3">M19</strain>
    </source>
</reference>